<organism evidence="1 2">
    <name type="scientific">Phytophthora cactorum</name>
    <dbReference type="NCBI Taxonomy" id="29920"/>
    <lineage>
        <taxon>Eukaryota</taxon>
        <taxon>Sar</taxon>
        <taxon>Stramenopiles</taxon>
        <taxon>Oomycota</taxon>
        <taxon>Peronosporomycetes</taxon>
        <taxon>Peronosporales</taxon>
        <taxon>Peronosporaceae</taxon>
        <taxon>Phytophthora</taxon>
    </lineage>
</organism>
<reference evidence="1" key="1">
    <citation type="submission" date="2021-01" db="EMBL/GenBank/DDBJ databases">
        <title>Phytophthora aleatoria, a newly-described species from Pinus radiata is distinct from Phytophthora cactorum isolates based on comparative genomics.</title>
        <authorList>
            <person name="Mcdougal R."/>
            <person name="Panda P."/>
            <person name="Williams N."/>
            <person name="Studholme D.J."/>
        </authorList>
    </citation>
    <scope>NUCLEOTIDE SEQUENCE</scope>
    <source>
        <strain evidence="1">NZFS 3830</strain>
    </source>
</reference>
<protein>
    <submittedName>
        <fullName evidence="1">Uncharacterized protein</fullName>
    </submittedName>
</protein>
<comment type="caution">
    <text evidence="1">The sequence shown here is derived from an EMBL/GenBank/DDBJ whole genome shotgun (WGS) entry which is preliminary data.</text>
</comment>
<feature type="non-terminal residue" evidence="1">
    <location>
        <position position="1"/>
    </location>
</feature>
<dbReference type="EMBL" id="JAENGZ010000651">
    <property type="protein sequence ID" value="KAG6955745.1"/>
    <property type="molecule type" value="Genomic_DNA"/>
</dbReference>
<dbReference type="AlphaFoldDB" id="A0A8T1U5Q9"/>
<evidence type="ECO:0000313" key="1">
    <source>
        <dbReference type="EMBL" id="KAG6955745.1"/>
    </source>
</evidence>
<proteinExistence type="predicted"/>
<accession>A0A8T1U5Q9</accession>
<evidence type="ECO:0000313" key="2">
    <source>
        <dbReference type="Proteomes" id="UP000688947"/>
    </source>
</evidence>
<name>A0A8T1U5Q9_9STRA</name>
<sequence>QVPNPTVSNPSNVTAGDGLDAILRITDSRVSPDHIMTLPAKASMRTPFLDHEDKQLVVLTYGNERAGQRVV</sequence>
<gene>
    <name evidence="1" type="ORF">JG687_00010998</name>
</gene>
<dbReference type="Proteomes" id="UP000688947">
    <property type="component" value="Unassembled WGS sequence"/>
</dbReference>